<evidence type="ECO:0000313" key="2">
    <source>
        <dbReference type="EMBL" id="CAI9619932.1"/>
    </source>
</evidence>
<evidence type="ECO:0000256" key="1">
    <source>
        <dbReference type="SAM" id="SignalP"/>
    </source>
</evidence>
<feature type="chain" id="PRO_5046491330" evidence="1">
    <location>
        <begin position="22"/>
        <end position="71"/>
    </location>
</feature>
<sequence length="71" mass="7831">DFAFQGRRTVCLLTVLLPVSSDTLLWMAVHSEAHSHCPIVKHTHHTVNPLIGPHVNSFLPSAISTVSVLFF</sequence>
<keyword evidence="1" id="KW-0732">Signal</keyword>
<dbReference type="EMBL" id="CATNWA010020792">
    <property type="protein sequence ID" value="CAI9619932.1"/>
    <property type="molecule type" value="Genomic_DNA"/>
</dbReference>
<protein>
    <submittedName>
        <fullName evidence="2">Uncharacterized protein</fullName>
    </submittedName>
</protein>
<name>A0ABN9HDX8_9NEOB</name>
<gene>
    <name evidence="2" type="ORF">SPARVUS_LOCUS15912222</name>
</gene>
<organism evidence="2 3">
    <name type="scientific">Staurois parvus</name>
    <dbReference type="NCBI Taxonomy" id="386267"/>
    <lineage>
        <taxon>Eukaryota</taxon>
        <taxon>Metazoa</taxon>
        <taxon>Chordata</taxon>
        <taxon>Craniata</taxon>
        <taxon>Vertebrata</taxon>
        <taxon>Euteleostomi</taxon>
        <taxon>Amphibia</taxon>
        <taxon>Batrachia</taxon>
        <taxon>Anura</taxon>
        <taxon>Neobatrachia</taxon>
        <taxon>Ranoidea</taxon>
        <taxon>Ranidae</taxon>
        <taxon>Staurois</taxon>
    </lineage>
</organism>
<evidence type="ECO:0000313" key="3">
    <source>
        <dbReference type="Proteomes" id="UP001162483"/>
    </source>
</evidence>
<reference evidence="2" key="1">
    <citation type="submission" date="2023-05" db="EMBL/GenBank/DDBJ databases">
        <authorList>
            <person name="Stuckert A."/>
        </authorList>
    </citation>
    <scope>NUCLEOTIDE SEQUENCE</scope>
</reference>
<feature type="signal peptide" evidence="1">
    <location>
        <begin position="1"/>
        <end position="21"/>
    </location>
</feature>
<proteinExistence type="predicted"/>
<comment type="caution">
    <text evidence="2">The sequence shown here is derived from an EMBL/GenBank/DDBJ whole genome shotgun (WGS) entry which is preliminary data.</text>
</comment>
<keyword evidence="3" id="KW-1185">Reference proteome</keyword>
<accession>A0ABN9HDX8</accession>
<feature type="non-terminal residue" evidence="2">
    <location>
        <position position="1"/>
    </location>
</feature>
<dbReference type="Proteomes" id="UP001162483">
    <property type="component" value="Unassembled WGS sequence"/>
</dbReference>